<dbReference type="InterPro" id="IPR005182">
    <property type="entry name" value="YdbS-like_PH"/>
</dbReference>
<dbReference type="AlphaFoldDB" id="A0ABD5U456"/>
<accession>A0ABD5U456</accession>
<dbReference type="RefSeq" id="WP_304446811.1">
    <property type="nucleotide sequence ID" value="NZ_JARRAH010000001.1"/>
</dbReference>
<sequence>MSARTASESPTATPDWLALDERETVLWRGGPRIQTVLPGVAVGVVLLALGVAALLGVGPVPSHPAVTLLALCVLVGGLSIPLAAYLVVRNTDYVVTDRGLYRKRGVLSRSVLSVGYETVQNATYAQGVTGTLFGYGTLTFDTAGSTGEELSFRDVDDPSTVQSLVSRRIGRVGEGDVPDGGLPGTTAEWRAVREEVRALRRALEARRGE</sequence>
<feature type="transmembrane region" description="Helical" evidence="1">
    <location>
        <begin position="36"/>
        <end position="60"/>
    </location>
</feature>
<dbReference type="Pfam" id="PF03703">
    <property type="entry name" value="bPH_2"/>
    <property type="match status" value="1"/>
</dbReference>
<dbReference type="PANTHER" id="PTHR37938:SF1">
    <property type="entry name" value="BLL0215 PROTEIN"/>
    <property type="match status" value="1"/>
</dbReference>
<organism evidence="3 4">
    <name type="scientific">Halomarina ordinaria</name>
    <dbReference type="NCBI Taxonomy" id="3033939"/>
    <lineage>
        <taxon>Archaea</taxon>
        <taxon>Methanobacteriati</taxon>
        <taxon>Methanobacteriota</taxon>
        <taxon>Stenosarchaea group</taxon>
        <taxon>Halobacteria</taxon>
        <taxon>Halobacteriales</taxon>
        <taxon>Natronomonadaceae</taxon>
        <taxon>Halomarina</taxon>
    </lineage>
</organism>
<keyword evidence="4" id="KW-1185">Reference proteome</keyword>
<comment type="caution">
    <text evidence="3">The sequence shown here is derived from an EMBL/GenBank/DDBJ whole genome shotgun (WGS) entry which is preliminary data.</text>
</comment>
<dbReference type="PANTHER" id="PTHR37938">
    <property type="entry name" value="BLL0215 PROTEIN"/>
    <property type="match status" value="1"/>
</dbReference>
<keyword evidence="1" id="KW-1133">Transmembrane helix</keyword>
<gene>
    <name evidence="3" type="ORF">ACFQHK_01105</name>
</gene>
<keyword evidence="1" id="KW-0812">Transmembrane</keyword>
<evidence type="ECO:0000313" key="3">
    <source>
        <dbReference type="EMBL" id="MFC6835103.1"/>
    </source>
</evidence>
<reference evidence="3 4" key="1">
    <citation type="journal article" date="2019" name="Int. J. Syst. Evol. Microbiol.">
        <title>The Global Catalogue of Microorganisms (GCM) 10K type strain sequencing project: providing services to taxonomists for standard genome sequencing and annotation.</title>
        <authorList>
            <consortium name="The Broad Institute Genomics Platform"/>
            <consortium name="The Broad Institute Genome Sequencing Center for Infectious Disease"/>
            <person name="Wu L."/>
            <person name="Ma J."/>
        </authorList>
    </citation>
    <scope>NUCLEOTIDE SEQUENCE [LARGE SCALE GENOMIC DNA]</scope>
    <source>
        <strain evidence="3 4">PSRA2</strain>
    </source>
</reference>
<dbReference type="Proteomes" id="UP001596406">
    <property type="component" value="Unassembled WGS sequence"/>
</dbReference>
<name>A0ABD5U456_9EURY</name>
<evidence type="ECO:0000313" key="4">
    <source>
        <dbReference type="Proteomes" id="UP001596406"/>
    </source>
</evidence>
<protein>
    <submittedName>
        <fullName evidence="3">PH domain-containing protein</fullName>
    </submittedName>
</protein>
<feature type="domain" description="YdbS-like PH" evidence="2">
    <location>
        <begin position="88"/>
        <end position="162"/>
    </location>
</feature>
<evidence type="ECO:0000256" key="1">
    <source>
        <dbReference type="SAM" id="Phobius"/>
    </source>
</evidence>
<proteinExistence type="predicted"/>
<keyword evidence="1" id="KW-0472">Membrane</keyword>
<feature type="transmembrane region" description="Helical" evidence="1">
    <location>
        <begin position="66"/>
        <end position="88"/>
    </location>
</feature>
<dbReference type="EMBL" id="JBHSXM010000001">
    <property type="protein sequence ID" value="MFC6835103.1"/>
    <property type="molecule type" value="Genomic_DNA"/>
</dbReference>
<evidence type="ECO:0000259" key="2">
    <source>
        <dbReference type="Pfam" id="PF03703"/>
    </source>
</evidence>